<keyword evidence="5" id="KW-0732">Signal</keyword>
<dbReference type="PANTHER" id="PTHR47683">
    <property type="entry name" value="PSEUDOURIDINE SYNTHASE FAMILY PROTEIN-RELATED"/>
    <property type="match status" value="1"/>
</dbReference>
<organism evidence="7 8">
    <name type="scientific">Vitrella brassicaformis (strain CCMP3155)</name>
    <dbReference type="NCBI Taxonomy" id="1169540"/>
    <lineage>
        <taxon>Eukaryota</taxon>
        <taxon>Sar</taxon>
        <taxon>Alveolata</taxon>
        <taxon>Colpodellida</taxon>
        <taxon>Vitrellaceae</taxon>
        <taxon>Vitrella</taxon>
    </lineage>
</organism>
<evidence type="ECO:0000313" key="7">
    <source>
        <dbReference type="EMBL" id="CEM01544.1"/>
    </source>
</evidence>
<dbReference type="FunFam" id="3.10.290.10:FF:000003">
    <property type="entry name" value="Pseudouridine synthase"/>
    <property type="match status" value="1"/>
</dbReference>
<dbReference type="InterPro" id="IPR020103">
    <property type="entry name" value="PsdUridine_synth_cat_dom_sf"/>
</dbReference>
<dbReference type="SMART" id="SM00363">
    <property type="entry name" value="S4"/>
    <property type="match status" value="1"/>
</dbReference>
<dbReference type="NCBIfam" id="TIGR00093">
    <property type="entry name" value="pseudouridine synthase"/>
    <property type="match status" value="1"/>
</dbReference>
<dbReference type="InterPro" id="IPR042092">
    <property type="entry name" value="PsdUridine_s_RsuA/RluB/E/F_cat"/>
</dbReference>
<dbReference type="InterPro" id="IPR020094">
    <property type="entry name" value="TruA/RsuA/RluB/E/F_N"/>
</dbReference>
<evidence type="ECO:0000259" key="6">
    <source>
        <dbReference type="SMART" id="SM00363"/>
    </source>
</evidence>
<dbReference type="OMA" id="RIIRIQY"/>
<evidence type="ECO:0000313" key="8">
    <source>
        <dbReference type="Proteomes" id="UP000041254"/>
    </source>
</evidence>
<feature type="chain" id="PRO_5005187578" description="RNA-binding S4 domain-containing protein" evidence="5">
    <location>
        <begin position="23"/>
        <end position="422"/>
    </location>
</feature>
<gene>
    <name evidence="7" type="ORF">Vbra_13174</name>
</gene>
<feature type="region of interest" description="Disordered" evidence="4">
    <location>
        <begin position="397"/>
        <end position="422"/>
    </location>
</feature>
<dbReference type="PROSITE" id="PS01149">
    <property type="entry name" value="PSI_RSU"/>
    <property type="match status" value="1"/>
</dbReference>
<accession>A0A0G4ETA8</accession>
<proteinExistence type="inferred from homology"/>
<dbReference type="GO" id="GO:0006364">
    <property type="term" value="P:rRNA processing"/>
    <property type="evidence" value="ECO:0007669"/>
    <property type="project" value="UniProtKB-ARBA"/>
</dbReference>
<dbReference type="Pfam" id="PF00849">
    <property type="entry name" value="PseudoU_synth_2"/>
    <property type="match status" value="1"/>
</dbReference>
<feature type="compositionally biased region" description="Low complexity" evidence="4">
    <location>
        <begin position="111"/>
        <end position="122"/>
    </location>
</feature>
<dbReference type="Proteomes" id="UP000041254">
    <property type="component" value="Unassembled WGS sequence"/>
</dbReference>
<keyword evidence="3" id="KW-0694">RNA-binding</keyword>
<sequence length="422" mass="47369">MMPMTPLFGLLAGFCHLLVSSAFTLLPLARDPRRSWPANAAVRRPSGTALSAEGVRKKRRHRKGPAISPSSPRYLLTQQGRRAMSKDRSLLVKSEIHRVRRALREQRAAKLDSSSSLQDPSQNAPSLPSLEERSAPERLQKVISRAGIASRRAAEEMILDGRVRVNGVVVTDLGVKVDALGDRVTVDGRKIAVRPPEEIKWIAVHKPKGYICSMNDDRDRKTVKDLVPMAERLRLLPVGRLDRDSSGLLLLTNDNKWLHPLTHPSYGHQKRYIVTVDNGTPKYDVLNELAEGVLLPGERTKTAPVSIGVFFEPKTSRKSFGTLEVTLREGRNRQLRRMMEFIGHPVLNIRRVDFGPLTLKGITTPGQWRELKPSEVFMLKRAVITRAKARERMLRKQRKDGETQTVAAKEISGLVDGNRRAD</sequence>
<keyword evidence="2" id="KW-0413">Isomerase</keyword>
<dbReference type="GO" id="GO:0003723">
    <property type="term" value="F:RNA binding"/>
    <property type="evidence" value="ECO:0007669"/>
    <property type="project" value="UniProtKB-KW"/>
</dbReference>
<dbReference type="CDD" id="cd00165">
    <property type="entry name" value="S4"/>
    <property type="match status" value="1"/>
</dbReference>
<evidence type="ECO:0000256" key="4">
    <source>
        <dbReference type="SAM" id="MobiDB-lite"/>
    </source>
</evidence>
<dbReference type="InterPro" id="IPR036986">
    <property type="entry name" value="S4_RNA-bd_sf"/>
</dbReference>
<dbReference type="InterPro" id="IPR050343">
    <property type="entry name" value="RsuA_PseudoU_synthase"/>
</dbReference>
<keyword evidence="8" id="KW-1185">Reference proteome</keyword>
<evidence type="ECO:0000256" key="3">
    <source>
        <dbReference type="PROSITE-ProRule" id="PRU00182"/>
    </source>
</evidence>
<dbReference type="InterPro" id="IPR018496">
    <property type="entry name" value="PsdUridine_synth_RsuA/RluB_CS"/>
</dbReference>
<dbReference type="PhylomeDB" id="A0A0G4ETA8"/>
<reference evidence="7 8" key="1">
    <citation type="submission" date="2014-11" db="EMBL/GenBank/DDBJ databases">
        <authorList>
            <person name="Zhu J."/>
            <person name="Qi W."/>
            <person name="Song R."/>
        </authorList>
    </citation>
    <scope>NUCLEOTIDE SEQUENCE [LARGE SCALE GENOMIC DNA]</scope>
</reference>
<dbReference type="InterPro" id="IPR006145">
    <property type="entry name" value="PsdUridine_synth_RsuA/RluA"/>
</dbReference>
<feature type="region of interest" description="Disordered" evidence="4">
    <location>
        <begin position="107"/>
        <end position="136"/>
    </location>
</feature>
<feature type="domain" description="RNA-binding S4" evidence="6">
    <location>
        <begin position="137"/>
        <end position="200"/>
    </location>
</feature>
<dbReference type="CDD" id="cd02870">
    <property type="entry name" value="PseudoU_synth_RsuA_like"/>
    <property type="match status" value="1"/>
</dbReference>
<dbReference type="VEuPathDB" id="CryptoDB:Vbra_13174"/>
<dbReference type="InParanoid" id="A0A0G4ETA8"/>
<dbReference type="InterPro" id="IPR000748">
    <property type="entry name" value="PsdUridine_synth_RsuA/RluB/E/F"/>
</dbReference>
<dbReference type="EMBL" id="CDMY01000305">
    <property type="protein sequence ID" value="CEM01544.1"/>
    <property type="molecule type" value="Genomic_DNA"/>
</dbReference>
<dbReference type="STRING" id="1169540.A0A0G4ETA8"/>
<dbReference type="Pfam" id="PF01479">
    <property type="entry name" value="S4"/>
    <property type="match status" value="1"/>
</dbReference>
<evidence type="ECO:0000256" key="5">
    <source>
        <dbReference type="SAM" id="SignalP"/>
    </source>
</evidence>
<feature type="signal peptide" evidence="5">
    <location>
        <begin position="1"/>
        <end position="22"/>
    </location>
</feature>
<dbReference type="Gene3D" id="3.30.70.1560">
    <property type="entry name" value="Alpha-L RNA-binding motif"/>
    <property type="match status" value="1"/>
</dbReference>
<dbReference type="SUPFAM" id="SSF55174">
    <property type="entry name" value="Alpha-L RNA-binding motif"/>
    <property type="match status" value="1"/>
</dbReference>
<dbReference type="OrthoDB" id="440619at2759"/>
<name>A0A0G4ETA8_VITBC</name>
<dbReference type="FunCoup" id="A0A0G4ETA8">
    <property type="interactions" value="14"/>
</dbReference>
<dbReference type="SUPFAM" id="SSF55120">
    <property type="entry name" value="Pseudouridine synthase"/>
    <property type="match status" value="1"/>
</dbReference>
<evidence type="ECO:0000256" key="1">
    <source>
        <dbReference type="ARBA" id="ARBA00008348"/>
    </source>
</evidence>
<dbReference type="PANTHER" id="PTHR47683:SF2">
    <property type="entry name" value="RNA-BINDING S4 DOMAIN-CONTAINING PROTEIN"/>
    <property type="match status" value="1"/>
</dbReference>
<comment type="similarity">
    <text evidence="1">Belongs to the pseudouridine synthase RsuA family.</text>
</comment>
<feature type="region of interest" description="Disordered" evidence="4">
    <location>
        <begin position="39"/>
        <end position="71"/>
    </location>
</feature>
<protein>
    <recommendedName>
        <fullName evidence="6">RNA-binding S4 domain-containing protein</fullName>
    </recommendedName>
</protein>
<dbReference type="Gene3D" id="3.30.70.580">
    <property type="entry name" value="Pseudouridine synthase I, catalytic domain, N-terminal subdomain"/>
    <property type="match status" value="1"/>
</dbReference>
<dbReference type="GO" id="GO:0001522">
    <property type="term" value="P:pseudouridine synthesis"/>
    <property type="evidence" value="ECO:0007669"/>
    <property type="project" value="InterPro"/>
</dbReference>
<dbReference type="AlphaFoldDB" id="A0A0G4ETA8"/>
<dbReference type="GO" id="GO:0009982">
    <property type="term" value="F:pseudouridine synthase activity"/>
    <property type="evidence" value="ECO:0007669"/>
    <property type="project" value="InterPro"/>
</dbReference>
<dbReference type="InterPro" id="IPR002942">
    <property type="entry name" value="S4_RNA-bd"/>
</dbReference>
<dbReference type="Gene3D" id="3.10.290.10">
    <property type="entry name" value="RNA-binding S4 domain"/>
    <property type="match status" value="1"/>
</dbReference>
<evidence type="ECO:0000256" key="2">
    <source>
        <dbReference type="ARBA" id="ARBA00023235"/>
    </source>
</evidence>
<dbReference type="PROSITE" id="PS50889">
    <property type="entry name" value="S4"/>
    <property type="match status" value="1"/>
</dbReference>